<accession>R0L8Z4</accession>
<gene>
    <name evidence="1" type="ORF">Anapl_11676</name>
</gene>
<keyword evidence="2" id="KW-1185">Reference proteome</keyword>
<evidence type="ECO:0000313" key="1">
    <source>
        <dbReference type="EMBL" id="EOA97874.1"/>
    </source>
</evidence>
<proteinExistence type="predicted"/>
<reference evidence="2" key="1">
    <citation type="journal article" date="2013" name="Nat. Genet.">
        <title>The duck genome and transcriptome provide insight into an avian influenza virus reservoir species.</title>
        <authorList>
            <person name="Huang Y."/>
            <person name="Li Y."/>
            <person name="Burt D.W."/>
            <person name="Chen H."/>
            <person name="Zhang Y."/>
            <person name="Qian W."/>
            <person name="Kim H."/>
            <person name="Gan S."/>
            <person name="Zhao Y."/>
            <person name="Li J."/>
            <person name="Yi K."/>
            <person name="Feng H."/>
            <person name="Zhu P."/>
            <person name="Li B."/>
            <person name="Liu Q."/>
            <person name="Fairley S."/>
            <person name="Magor K.E."/>
            <person name="Du Z."/>
            <person name="Hu X."/>
            <person name="Goodman L."/>
            <person name="Tafer H."/>
            <person name="Vignal A."/>
            <person name="Lee T."/>
            <person name="Kim K.W."/>
            <person name="Sheng Z."/>
            <person name="An Y."/>
            <person name="Searle S."/>
            <person name="Herrero J."/>
            <person name="Groenen M.A."/>
            <person name="Crooijmans R.P."/>
            <person name="Faraut T."/>
            <person name="Cai Q."/>
            <person name="Webster R.G."/>
            <person name="Aldridge J.R."/>
            <person name="Warren W.C."/>
            <person name="Bartschat S."/>
            <person name="Kehr S."/>
            <person name="Marz M."/>
            <person name="Stadler P.F."/>
            <person name="Smith J."/>
            <person name="Kraus R.H."/>
            <person name="Zhao Y."/>
            <person name="Ren L."/>
            <person name="Fei J."/>
            <person name="Morisson M."/>
            <person name="Kaiser P."/>
            <person name="Griffin D.K."/>
            <person name="Rao M."/>
            <person name="Pitel F."/>
            <person name="Wang J."/>
            <person name="Li N."/>
        </authorList>
    </citation>
    <scope>NUCLEOTIDE SEQUENCE [LARGE SCALE GENOMIC DNA]</scope>
</reference>
<dbReference type="AlphaFoldDB" id="R0L8Z4"/>
<dbReference type="EMBL" id="KB743590">
    <property type="protein sequence ID" value="EOA97874.1"/>
    <property type="molecule type" value="Genomic_DNA"/>
</dbReference>
<organism evidence="1 2">
    <name type="scientific">Anas platyrhynchos</name>
    <name type="common">Mallard</name>
    <name type="synonym">Anas boschas</name>
    <dbReference type="NCBI Taxonomy" id="8839"/>
    <lineage>
        <taxon>Eukaryota</taxon>
        <taxon>Metazoa</taxon>
        <taxon>Chordata</taxon>
        <taxon>Craniata</taxon>
        <taxon>Vertebrata</taxon>
        <taxon>Euteleostomi</taxon>
        <taxon>Archelosauria</taxon>
        <taxon>Archosauria</taxon>
        <taxon>Dinosauria</taxon>
        <taxon>Saurischia</taxon>
        <taxon>Theropoda</taxon>
        <taxon>Coelurosauria</taxon>
        <taxon>Aves</taxon>
        <taxon>Neognathae</taxon>
        <taxon>Galloanserae</taxon>
        <taxon>Anseriformes</taxon>
        <taxon>Anatidae</taxon>
        <taxon>Anatinae</taxon>
        <taxon>Anas</taxon>
    </lineage>
</organism>
<protein>
    <submittedName>
        <fullName evidence="1">Uncharacterized protein</fullName>
    </submittedName>
</protein>
<sequence>MAIYQYKMEWSFTSYLHDKNISTPQVNHHYNGGSMLLSGSSSPMLQVRRLERTLNKYVDNQRRHFDFLTCAQESKLKEESFSHQPPFTSARWTVVLSKTWMIHGIP</sequence>
<dbReference type="Proteomes" id="UP000296049">
    <property type="component" value="Unassembled WGS sequence"/>
</dbReference>
<name>R0L8Z4_ANAPL</name>
<evidence type="ECO:0000313" key="2">
    <source>
        <dbReference type="Proteomes" id="UP000296049"/>
    </source>
</evidence>